<keyword evidence="5" id="KW-0456">Lyase</keyword>
<dbReference type="GO" id="GO:0008964">
    <property type="term" value="F:phosphoenolpyruvate carboxylase activity"/>
    <property type="evidence" value="ECO:0007669"/>
    <property type="project" value="UniProtKB-EC"/>
</dbReference>
<dbReference type="HAMAP" id="MF_00595">
    <property type="entry name" value="PEPcase_type1"/>
    <property type="match status" value="1"/>
</dbReference>
<name>A0A6J7EY13_9ZZZZ</name>
<dbReference type="InterPro" id="IPR015813">
    <property type="entry name" value="Pyrv/PenolPyrv_kinase-like_dom"/>
</dbReference>
<reference evidence="8" key="1">
    <citation type="submission" date="2020-05" db="EMBL/GenBank/DDBJ databases">
        <authorList>
            <person name="Chiriac C."/>
            <person name="Salcher M."/>
            <person name="Ghai R."/>
            <person name="Kavagutti S V."/>
        </authorList>
    </citation>
    <scope>NUCLEOTIDE SEQUENCE</scope>
</reference>
<dbReference type="PROSITE" id="PS00393">
    <property type="entry name" value="PEPCASE_2"/>
    <property type="match status" value="1"/>
</dbReference>
<organism evidence="8">
    <name type="scientific">freshwater metagenome</name>
    <dbReference type="NCBI Taxonomy" id="449393"/>
    <lineage>
        <taxon>unclassified sequences</taxon>
        <taxon>metagenomes</taxon>
        <taxon>ecological metagenomes</taxon>
    </lineage>
</organism>
<dbReference type="EC" id="4.1.1.31" evidence="3"/>
<dbReference type="Pfam" id="PF00311">
    <property type="entry name" value="PEPcase"/>
    <property type="match status" value="1"/>
</dbReference>
<evidence type="ECO:0000313" key="8">
    <source>
        <dbReference type="EMBL" id="CAB4886035.1"/>
    </source>
</evidence>
<dbReference type="SUPFAM" id="SSF51621">
    <property type="entry name" value="Phosphoenolpyruvate/pyruvate domain"/>
    <property type="match status" value="1"/>
</dbReference>
<dbReference type="GO" id="GO:0006099">
    <property type="term" value="P:tricarboxylic acid cycle"/>
    <property type="evidence" value="ECO:0007669"/>
    <property type="project" value="InterPro"/>
</dbReference>
<evidence type="ECO:0000256" key="6">
    <source>
        <dbReference type="ARBA" id="ARBA00023300"/>
    </source>
</evidence>
<dbReference type="PANTHER" id="PTHR30523:SF6">
    <property type="entry name" value="PHOSPHOENOLPYRUVATE CARBOXYLASE"/>
    <property type="match status" value="1"/>
</dbReference>
<proteinExistence type="inferred from homology"/>
<evidence type="ECO:0000256" key="2">
    <source>
        <dbReference type="ARBA" id="ARBA00008346"/>
    </source>
</evidence>
<comment type="cofactor">
    <cofactor evidence="1">
        <name>Mg(2+)</name>
        <dbReference type="ChEBI" id="CHEBI:18420"/>
    </cofactor>
</comment>
<dbReference type="GO" id="GO:0015977">
    <property type="term" value="P:carbon fixation"/>
    <property type="evidence" value="ECO:0007669"/>
    <property type="project" value="UniProtKB-KW"/>
</dbReference>
<dbReference type="InterPro" id="IPR022805">
    <property type="entry name" value="PEP_COase_bac/pln-type"/>
</dbReference>
<evidence type="ECO:0000256" key="3">
    <source>
        <dbReference type="ARBA" id="ARBA00012305"/>
    </source>
</evidence>
<keyword evidence="4" id="KW-0460">Magnesium</keyword>
<gene>
    <name evidence="8" type="ORF">UFOPK3402_01847</name>
</gene>
<dbReference type="InterPro" id="IPR018129">
    <property type="entry name" value="PEP_COase_Lys_AS"/>
</dbReference>
<protein>
    <recommendedName>
        <fullName evidence="3">phosphoenolpyruvate carboxylase</fullName>
        <ecNumber evidence="3">4.1.1.31</ecNumber>
    </recommendedName>
</protein>
<dbReference type="PRINTS" id="PR00150">
    <property type="entry name" value="PEPCARBXLASE"/>
</dbReference>
<dbReference type="Gene3D" id="1.20.1440.90">
    <property type="entry name" value="Phosphoenolpyruvate/pyruvate domain"/>
    <property type="match status" value="1"/>
</dbReference>
<dbReference type="InterPro" id="IPR033129">
    <property type="entry name" value="PEPCASE_His_AS"/>
</dbReference>
<keyword evidence="6" id="KW-0120">Carbon dioxide fixation</keyword>
<comment type="similarity">
    <text evidence="2">Belongs to the PEPCase type 1 family.</text>
</comment>
<sequence>MVEAATRASVDPELVRELASAMSVRPVFTAHPTEAARRSVLMKLRRIADLLLDTSLDPGQQHARLAELVDLLWQTDELRLQQPHVLDEARNALYYIDDLTRGPLIDVLEDLSTAFAELGAELAPQARPLSFGSWIGGDRDGNPFVTPEVTQDVLAFQREHAIADLLPLVNRLVEDLSISERICPSSDELRASVAADLQRLPDLEPRYLRINAEEPVRLKLTIVRKRLQLTRERLARNTPHESGRDYAKTQELLDDLLLVRADLLAGRGELAARGVLDRAIRVVAAIGLPLATLDIREHADKYHHALGQLVDRLGTSRQGYDQLTRAQRLTAIQDELSSLRPLASTPPPLDPDGLQTYRTFVAVREALDRYGPRVIESCIVSMTRGADDVLAAVVLAREAGLVDTGNGTARVGFVPLLETVDELRGAGEIVDDLLSTPLYRALVASRGDVQEVMLGYSDSNKDAGITTSQWEIHLAQRRLRDVANRHGVRLRLFHGRGGTVGRGGGPTYDAILAQPWGVLSGEIKVTEQGEVISDKYLLPTLARDNLEQMLAAVMDASLLHRTPRSHVDQLESWDNVMSVASAAAQARYRSLVDDPELPQYFTLSTPVEEFGAMHLGSRPSRRPDTASGISGLRAIPWVFGWTQSRQVVPGWFGVGTGLAAAREAGNGDTLADMFREWHFFQNFIANVEMTLAKTDLDVAEQYVRALVPEHLHRFLADIRAEYDRTVAEVLAITRHASLLAGNPTLARTLDVRDTYLLPLHTLQISLLERVRTGRSHDDEADPTLARALSVTVNGIATGLRNTG</sequence>
<dbReference type="AlphaFoldDB" id="A0A6J7EY13"/>
<evidence type="ECO:0000256" key="5">
    <source>
        <dbReference type="ARBA" id="ARBA00023239"/>
    </source>
</evidence>
<accession>A0A6J7EY13</accession>
<dbReference type="GO" id="GO:0005829">
    <property type="term" value="C:cytosol"/>
    <property type="evidence" value="ECO:0007669"/>
    <property type="project" value="TreeGrafter"/>
</dbReference>
<dbReference type="EMBL" id="CAFBLS010000293">
    <property type="protein sequence ID" value="CAB4886035.1"/>
    <property type="molecule type" value="Genomic_DNA"/>
</dbReference>
<evidence type="ECO:0000256" key="7">
    <source>
        <dbReference type="ARBA" id="ARBA00048995"/>
    </source>
</evidence>
<dbReference type="PANTHER" id="PTHR30523">
    <property type="entry name" value="PHOSPHOENOLPYRUVATE CARBOXYLASE"/>
    <property type="match status" value="1"/>
</dbReference>
<comment type="catalytic activity">
    <reaction evidence="7">
        <text>oxaloacetate + phosphate = phosphoenolpyruvate + hydrogencarbonate</text>
        <dbReference type="Rhea" id="RHEA:28370"/>
        <dbReference type="ChEBI" id="CHEBI:16452"/>
        <dbReference type="ChEBI" id="CHEBI:17544"/>
        <dbReference type="ChEBI" id="CHEBI:43474"/>
        <dbReference type="ChEBI" id="CHEBI:58702"/>
        <dbReference type="EC" id="4.1.1.31"/>
    </reaction>
</comment>
<dbReference type="PROSITE" id="PS00781">
    <property type="entry name" value="PEPCASE_1"/>
    <property type="match status" value="1"/>
</dbReference>
<dbReference type="InterPro" id="IPR021135">
    <property type="entry name" value="PEP_COase"/>
</dbReference>
<evidence type="ECO:0000256" key="4">
    <source>
        <dbReference type="ARBA" id="ARBA00022842"/>
    </source>
</evidence>
<evidence type="ECO:0000256" key="1">
    <source>
        <dbReference type="ARBA" id="ARBA00001946"/>
    </source>
</evidence>